<evidence type="ECO:0000256" key="1">
    <source>
        <dbReference type="ARBA" id="ARBA00000677"/>
    </source>
</evidence>
<keyword evidence="6" id="KW-0812">Transmembrane</keyword>
<evidence type="ECO:0000256" key="5">
    <source>
        <dbReference type="ARBA" id="ARBA00022801"/>
    </source>
</evidence>
<protein>
    <recommendedName>
        <fullName evidence="3 6">Signal peptidase I</fullName>
        <ecNumber evidence="3 6">3.4.21.89</ecNumber>
    </recommendedName>
</protein>
<dbReference type="PROSITE" id="PS00501">
    <property type="entry name" value="SPASE_I_1"/>
    <property type="match status" value="1"/>
</dbReference>
<dbReference type="GO" id="GO:0009003">
    <property type="term" value="F:signal peptidase activity"/>
    <property type="evidence" value="ECO:0007669"/>
    <property type="project" value="UniProtKB-EC"/>
</dbReference>
<keyword evidence="6" id="KW-0472">Membrane</keyword>
<comment type="subcellular location">
    <subcellularLocation>
        <location evidence="2">Cell membrane</location>
        <topology evidence="2">Single-pass type II membrane protein</topology>
    </subcellularLocation>
    <subcellularLocation>
        <location evidence="7">Membrane</location>
        <topology evidence="7">Single-pass type II membrane protein</topology>
    </subcellularLocation>
</comment>
<dbReference type="EC" id="3.4.21.89" evidence="3 6"/>
<dbReference type="InterPro" id="IPR036286">
    <property type="entry name" value="LexA/Signal_pep-like_sf"/>
</dbReference>
<comment type="catalytic activity">
    <reaction evidence="1 6">
        <text>Cleavage of hydrophobic, N-terminal signal or leader sequences from secreted and periplasmic proteins.</text>
        <dbReference type="EC" id="3.4.21.89"/>
    </reaction>
</comment>
<feature type="transmembrane region" description="Helical" evidence="6">
    <location>
        <begin position="20"/>
        <end position="43"/>
    </location>
</feature>
<dbReference type="NCBIfam" id="TIGR02227">
    <property type="entry name" value="sigpep_I_bact"/>
    <property type="match status" value="1"/>
</dbReference>
<evidence type="ECO:0000256" key="2">
    <source>
        <dbReference type="ARBA" id="ARBA00004401"/>
    </source>
</evidence>
<dbReference type="PANTHER" id="PTHR43390:SF8">
    <property type="entry name" value="SIGNAL PEPTIDASE I"/>
    <property type="match status" value="1"/>
</dbReference>
<keyword evidence="4 6" id="KW-0645">Protease</keyword>
<accession>A0ABY9JVX8</accession>
<dbReference type="Gene3D" id="2.10.109.10">
    <property type="entry name" value="Umud Fragment, subunit A"/>
    <property type="match status" value="1"/>
</dbReference>
<organism evidence="9 10">
    <name type="scientific">Bacillus carboniphilus</name>
    <dbReference type="NCBI Taxonomy" id="86663"/>
    <lineage>
        <taxon>Bacteria</taxon>
        <taxon>Bacillati</taxon>
        <taxon>Bacillota</taxon>
        <taxon>Bacilli</taxon>
        <taxon>Bacillales</taxon>
        <taxon>Bacillaceae</taxon>
        <taxon>Bacillus</taxon>
    </lineage>
</organism>
<keyword evidence="5 6" id="KW-0378">Hydrolase</keyword>
<evidence type="ECO:0000256" key="4">
    <source>
        <dbReference type="ARBA" id="ARBA00022670"/>
    </source>
</evidence>
<proteinExistence type="inferred from homology"/>
<evidence type="ECO:0000259" key="8">
    <source>
        <dbReference type="Pfam" id="PF10502"/>
    </source>
</evidence>
<dbReference type="PRINTS" id="PR00727">
    <property type="entry name" value="LEADERPTASE"/>
</dbReference>
<dbReference type="PROSITE" id="PS00761">
    <property type="entry name" value="SPASE_I_3"/>
    <property type="match status" value="1"/>
</dbReference>
<dbReference type="CDD" id="cd06530">
    <property type="entry name" value="S26_SPase_I"/>
    <property type="match status" value="1"/>
</dbReference>
<evidence type="ECO:0000256" key="3">
    <source>
        <dbReference type="ARBA" id="ARBA00013208"/>
    </source>
</evidence>
<dbReference type="SUPFAM" id="SSF51306">
    <property type="entry name" value="LexA/Signal peptidase"/>
    <property type="match status" value="1"/>
</dbReference>
<dbReference type="InterPro" id="IPR019758">
    <property type="entry name" value="Pept_S26A_signal_pept_1_CS"/>
</dbReference>
<dbReference type="Pfam" id="PF10502">
    <property type="entry name" value="Peptidase_S26"/>
    <property type="match status" value="1"/>
</dbReference>
<gene>
    <name evidence="9" type="primary">lepB</name>
    <name evidence="9" type="ORF">LC087_05175</name>
</gene>
<dbReference type="InterPro" id="IPR000223">
    <property type="entry name" value="Pept_S26A_signal_pept_1"/>
</dbReference>
<feature type="domain" description="Peptidase S26" evidence="8">
    <location>
        <begin position="16"/>
        <end position="181"/>
    </location>
</feature>
<dbReference type="EMBL" id="CP129013">
    <property type="protein sequence ID" value="WLR43554.1"/>
    <property type="molecule type" value="Genomic_DNA"/>
</dbReference>
<dbReference type="InterPro" id="IPR019533">
    <property type="entry name" value="Peptidase_S26"/>
</dbReference>
<keyword evidence="10" id="KW-1185">Reference proteome</keyword>
<evidence type="ECO:0000313" key="10">
    <source>
        <dbReference type="Proteomes" id="UP001197974"/>
    </source>
</evidence>
<dbReference type="InterPro" id="IPR019757">
    <property type="entry name" value="Pept_S26A_signal_pept_1_Lys-AS"/>
</dbReference>
<keyword evidence="6" id="KW-1133">Transmembrane helix</keyword>
<comment type="similarity">
    <text evidence="7">Belongs to the peptidase S26 family.</text>
</comment>
<evidence type="ECO:0000256" key="6">
    <source>
        <dbReference type="RuleBase" id="RU003993"/>
    </source>
</evidence>
<dbReference type="Proteomes" id="UP001197974">
    <property type="component" value="Chromosome"/>
</dbReference>
<dbReference type="PANTHER" id="PTHR43390">
    <property type="entry name" value="SIGNAL PEPTIDASE I"/>
    <property type="match status" value="1"/>
</dbReference>
<dbReference type="RefSeq" id="WP_264189754.1">
    <property type="nucleotide sequence ID" value="NZ_CP129013.1"/>
</dbReference>
<evidence type="ECO:0000313" key="9">
    <source>
        <dbReference type="EMBL" id="WLR43554.1"/>
    </source>
</evidence>
<sequence>MTNTQNKVVEKKKKEWFEWVKALGIAVILAVIIRSFLFAPVVVDGESMTPTLLNQDRMIVNKIGYSINGLDRFDIVVFHATEDKDYIKRVIGLPGDEIEYRDDQLYINGEEVDEPFLDEQKEQVFGLLTEDFTLEERTGKLTVPDNEIFVMGDNRRNSQDSRHIGTVPMSEVMGKTEFVFWPVEDFGMVE</sequence>
<name>A0ABY9JVX8_9BACI</name>
<reference evidence="9 10" key="1">
    <citation type="submission" date="2023-06" db="EMBL/GenBank/DDBJ databases">
        <title>Five Gram-positive bacteria isolated from mangrove sediments in Shenzhen, Guangdong, China.</title>
        <authorList>
            <person name="Yu S."/>
            <person name="Zheng W."/>
            <person name="Huang Y."/>
        </authorList>
    </citation>
    <scope>NUCLEOTIDE SEQUENCE [LARGE SCALE GENOMIC DNA]</scope>
    <source>
        <strain evidence="9 10">SaN35-3</strain>
    </source>
</reference>
<dbReference type="InterPro" id="IPR019756">
    <property type="entry name" value="Pept_S26A_signal_pept_1_Ser-AS"/>
</dbReference>
<evidence type="ECO:0000256" key="7">
    <source>
        <dbReference type="RuleBase" id="RU362042"/>
    </source>
</evidence>
<dbReference type="PROSITE" id="PS00760">
    <property type="entry name" value="SPASE_I_2"/>
    <property type="match status" value="1"/>
</dbReference>